<dbReference type="PANTHER" id="PTHR36571">
    <property type="entry name" value="PROTEIN YGIW"/>
    <property type="match status" value="1"/>
</dbReference>
<dbReference type="Pfam" id="PF04076">
    <property type="entry name" value="BOF"/>
    <property type="match status" value="1"/>
</dbReference>
<accession>A0A0A3ARN1</accession>
<dbReference type="AlphaFoldDB" id="A0A0A3ARN1"/>
<evidence type="ECO:0000256" key="1">
    <source>
        <dbReference type="ARBA" id="ARBA00022729"/>
    </source>
</evidence>
<dbReference type="InterPro" id="IPR036700">
    <property type="entry name" value="BOBF_sf"/>
</dbReference>
<evidence type="ECO:0000256" key="2">
    <source>
        <dbReference type="SAM" id="SignalP"/>
    </source>
</evidence>
<dbReference type="NCBIfam" id="NF033674">
    <property type="entry name" value="stress_OB_fold"/>
    <property type="match status" value="1"/>
</dbReference>
<dbReference type="EMBL" id="JSUM01000015">
    <property type="protein sequence ID" value="KGQ69720.1"/>
    <property type="molecule type" value="Genomic_DNA"/>
</dbReference>
<keyword evidence="4" id="KW-1185">Reference proteome</keyword>
<proteinExistence type="predicted"/>
<organism evidence="3 4">
    <name type="scientific">Chelonobacter oris</name>
    <dbReference type="NCBI Taxonomy" id="505317"/>
    <lineage>
        <taxon>Bacteria</taxon>
        <taxon>Pseudomonadati</taxon>
        <taxon>Pseudomonadota</taxon>
        <taxon>Gammaproteobacteria</taxon>
        <taxon>Pasteurellales</taxon>
        <taxon>Pasteurellaceae</taxon>
        <taxon>Chelonobacter</taxon>
    </lineage>
</organism>
<dbReference type="Proteomes" id="UP000030380">
    <property type="component" value="Unassembled WGS sequence"/>
</dbReference>
<dbReference type="STRING" id="505317.OA57_10205"/>
<comment type="caution">
    <text evidence="3">The sequence shown here is derived from an EMBL/GenBank/DDBJ whole genome shotgun (WGS) entry which is preliminary data.</text>
</comment>
<keyword evidence="1 2" id="KW-0732">Signal</keyword>
<dbReference type="SUPFAM" id="SSF101756">
    <property type="entry name" value="Hypothetical protein YgiW"/>
    <property type="match status" value="1"/>
</dbReference>
<dbReference type="InterPro" id="IPR005220">
    <property type="entry name" value="CarO-like"/>
</dbReference>
<protein>
    <submittedName>
        <fullName evidence="3">Uncharacterized protein</fullName>
    </submittedName>
</protein>
<dbReference type="PANTHER" id="PTHR36571:SF1">
    <property type="entry name" value="PROTEIN YGIW"/>
    <property type="match status" value="1"/>
</dbReference>
<reference evidence="3 4" key="1">
    <citation type="submission" date="2014-11" db="EMBL/GenBank/DDBJ databases">
        <title>Draft genome sequence of Chelonobacter oris 1662T, associated with respiratory disease in Hermann's Tortoises.</title>
        <authorList>
            <person name="Kudirkiene E."/>
            <person name="Hansen M.J."/>
            <person name="Bojesen A.M."/>
        </authorList>
    </citation>
    <scope>NUCLEOTIDE SEQUENCE [LARGE SCALE GENOMIC DNA]</scope>
    <source>
        <strain evidence="3 4">1662</strain>
    </source>
</reference>
<gene>
    <name evidence="3" type="ORF">OA57_10205</name>
</gene>
<feature type="chain" id="PRO_5001997778" evidence="2">
    <location>
        <begin position="21"/>
        <end position="144"/>
    </location>
</feature>
<dbReference type="Gene3D" id="2.40.50.200">
    <property type="entry name" value="Bacterial OB-fold"/>
    <property type="match status" value="1"/>
</dbReference>
<evidence type="ECO:0000313" key="3">
    <source>
        <dbReference type="EMBL" id="KGQ69720.1"/>
    </source>
</evidence>
<name>A0A0A3ARN1_9PAST</name>
<evidence type="ECO:0000313" key="4">
    <source>
        <dbReference type="Proteomes" id="UP000030380"/>
    </source>
</evidence>
<sequence>MKKTALASALLLTISGGALAATQANEASQPTFGAERTMKYDGKHKKHHAERAGFSAEEIAVSHVASLKEMKDDQLVVLEGFIEQQVGKDDFVFKDDSGSVEVEIDDRAWHGQSVTPKDKVKLFGEVDQSWNKTEVEIHRVVKVQ</sequence>
<feature type="signal peptide" evidence="2">
    <location>
        <begin position="1"/>
        <end position="20"/>
    </location>
</feature>
<dbReference type="OrthoDB" id="598245at2"/>